<name>A0A0S4V702_RALSL</name>
<keyword evidence="4" id="KW-0614">Plasmid</keyword>
<reference evidence="4" key="4">
    <citation type="submission" date="2021-10" db="EMBL/GenBank/DDBJ databases">
        <title>Complete genome sequences of five Ralstonia solancearum strains isolated from sunflower.</title>
        <authorList>
            <person name="She X."/>
            <person name="He Z."/>
        </authorList>
    </citation>
    <scope>NUCLEOTIDE SEQUENCE</scope>
    <source>
        <strain evidence="4">RS638</strain>
        <plasmid evidence="4">p1</plasmid>
    </source>
</reference>
<dbReference type="EMBL" id="LN899824">
    <property type="protein sequence ID" value="CUV30234.1"/>
    <property type="molecule type" value="Genomic_DNA"/>
</dbReference>
<dbReference type="SUPFAM" id="SSF47090">
    <property type="entry name" value="PGBD-like"/>
    <property type="match status" value="1"/>
</dbReference>
<dbReference type="EMBL" id="CP025742">
    <property type="protein sequence ID" value="AYA49428.1"/>
    <property type="molecule type" value="Genomic_DNA"/>
</dbReference>
<dbReference type="Gene3D" id="1.10.101.10">
    <property type="entry name" value="PGBD-like superfamily/PGBD"/>
    <property type="match status" value="1"/>
</dbReference>
<evidence type="ECO:0000313" key="4">
    <source>
        <dbReference type="EMBL" id="UZF17017.1"/>
    </source>
</evidence>
<reference evidence="5" key="3">
    <citation type="submission" date="2018-01" db="EMBL/GenBank/DDBJ databases">
        <title>Raltonia solanacearum P824 infects blueberry.</title>
        <authorList>
            <person name="Bocsanczy A.M."/>
            <person name="Norman D.J."/>
        </authorList>
    </citation>
    <scope>NUCLEOTIDE SEQUENCE [LARGE SCALE GENOMIC DNA]</scope>
    <source>
        <strain evidence="5">P824</strain>
    </source>
</reference>
<accession>A0A0S4V702</accession>
<dbReference type="InterPro" id="IPR002477">
    <property type="entry name" value="Peptidoglycan-bd-like"/>
</dbReference>
<dbReference type="InterPro" id="IPR036366">
    <property type="entry name" value="PGBDSf"/>
</dbReference>
<evidence type="ECO:0000313" key="3">
    <source>
        <dbReference type="EMBL" id="CUV30234.1"/>
    </source>
</evidence>
<dbReference type="AlphaFoldDB" id="A0A0S4V702"/>
<protein>
    <submittedName>
        <fullName evidence="2">Peptidoglycan-binding protein</fullName>
    </submittedName>
</protein>
<reference evidence="3" key="1">
    <citation type="submission" date="2015-10" db="EMBL/GenBank/DDBJ databases">
        <authorList>
            <person name="Gilbert D.G."/>
        </authorList>
    </citation>
    <scope>NUCLEOTIDE SEQUENCE</scope>
    <source>
        <strain evidence="3">Phyl III-seqv23</strain>
    </source>
</reference>
<geneLocation type="plasmid" evidence="4 6">
    <name>p1</name>
</geneLocation>
<evidence type="ECO:0000313" key="6">
    <source>
        <dbReference type="Proteomes" id="UP001164049"/>
    </source>
</evidence>
<gene>
    <name evidence="4" type="ORF">LH706_23875</name>
    <name evidence="2" type="ORF">RSP824_24050</name>
    <name evidence="3" type="ORF">RUN1985_v1_620022</name>
</gene>
<dbReference type="Pfam" id="PF01471">
    <property type="entry name" value="PG_binding_1"/>
    <property type="match status" value="1"/>
</dbReference>
<dbReference type="InterPro" id="IPR036365">
    <property type="entry name" value="PGBD-like_sf"/>
</dbReference>
<dbReference type="EMBL" id="CP085044">
    <property type="protein sequence ID" value="UZF17017.1"/>
    <property type="molecule type" value="Genomic_DNA"/>
</dbReference>
<organism evidence="3">
    <name type="scientific">Ralstonia solanacearum</name>
    <name type="common">Pseudomonas solanacearum</name>
    <dbReference type="NCBI Taxonomy" id="305"/>
    <lineage>
        <taxon>Bacteria</taxon>
        <taxon>Pseudomonadati</taxon>
        <taxon>Pseudomonadota</taxon>
        <taxon>Betaproteobacteria</taxon>
        <taxon>Burkholderiales</taxon>
        <taxon>Burkholderiaceae</taxon>
        <taxon>Ralstonia</taxon>
        <taxon>Ralstonia solanacearum species complex</taxon>
    </lineage>
</organism>
<feature type="domain" description="Peptidoglycan binding-like" evidence="1">
    <location>
        <begin position="26"/>
        <end position="57"/>
    </location>
</feature>
<proteinExistence type="predicted"/>
<evidence type="ECO:0000313" key="5">
    <source>
        <dbReference type="Proteomes" id="UP000262427"/>
    </source>
</evidence>
<dbReference type="Proteomes" id="UP000262427">
    <property type="component" value="Chromosome MP"/>
</dbReference>
<sequence>MFPHELLAAHTEPGLAIHPLLSTFRASDGSFGAETESRVRAFQRRNMLVPDGIVGPQELGET</sequence>
<evidence type="ECO:0000259" key="1">
    <source>
        <dbReference type="Pfam" id="PF01471"/>
    </source>
</evidence>
<evidence type="ECO:0000313" key="2">
    <source>
        <dbReference type="EMBL" id="AYA49428.1"/>
    </source>
</evidence>
<reference evidence="2" key="2">
    <citation type="submission" date="2018-01" db="EMBL/GenBank/DDBJ databases">
        <title>Ralstonia pseudosolanacearum P824 infects blueberry.</title>
        <authorList>
            <person name="Bocsanczy A.M."/>
            <person name="Norman D.J."/>
        </authorList>
    </citation>
    <scope>NUCLEOTIDE SEQUENCE</scope>
    <source>
        <strain evidence="2">P824</strain>
    </source>
</reference>